<proteinExistence type="predicted"/>
<evidence type="ECO:0000313" key="2">
    <source>
        <dbReference type="Proteomes" id="UP000236291"/>
    </source>
</evidence>
<keyword evidence="1" id="KW-0418">Kinase</keyword>
<reference evidence="1 2" key="2">
    <citation type="journal article" date="2017" name="Front. Plant Sci.">
        <title>Gene Classification and Mining of Molecular Markers Useful in Red Clover (Trifolium pratense) Breeding.</title>
        <authorList>
            <person name="Istvanek J."/>
            <person name="Dluhosova J."/>
            <person name="Dluhos P."/>
            <person name="Patkova L."/>
            <person name="Nedelnik J."/>
            <person name="Repkova J."/>
        </authorList>
    </citation>
    <scope>NUCLEOTIDE SEQUENCE [LARGE SCALE GENOMIC DNA]</scope>
    <source>
        <strain evidence="2">cv. Tatra</strain>
        <tissue evidence="1">Young leaves</tissue>
    </source>
</reference>
<organism evidence="1 2">
    <name type="scientific">Trifolium pratense</name>
    <name type="common">Red clover</name>
    <dbReference type="NCBI Taxonomy" id="57577"/>
    <lineage>
        <taxon>Eukaryota</taxon>
        <taxon>Viridiplantae</taxon>
        <taxon>Streptophyta</taxon>
        <taxon>Embryophyta</taxon>
        <taxon>Tracheophyta</taxon>
        <taxon>Spermatophyta</taxon>
        <taxon>Magnoliopsida</taxon>
        <taxon>eudicotyledons</taxon>
        <taxon>Gunneridae</taxon>
        <taxon>Pentapetalae</taxon>
        <taxon>rosids</taxon>
        <taxon>fabids</taxon>
        <taxon>Fabales</taxon>
        <taxon>Fabaceae</taxon>
        <taxon>Papilionoideae</taxon>
        <taxon>50 kb inversion clade</taxon>
        <taxon>NPAAA clade</taxon>
        <taxon>Hologalegina</taxon>
        <taxon>IRL clade</taxon>
        <taxon>Trifolieae</taxon>
        <taxon>Trifolium</taxon>
    </lineage>
</organism>
<reference evidence="1 2" key="1">
    <citation type="journal article" date="2014" name="Am. J. Bot.">
        <title>Genome assembly and annotation for red clover (Trifolium pratense; Fabaceae).</title>
        <authorList>
            <person name="Istvanek J."/>
            <person name="Jaros M."/>
            <person name="Krenek A."/>
            <person name="Repkova J."/>
        </authorList>
    </citation>
    <scope>NUCLEOTIDE SEQUENCE [LARGE SCALE GENOMIC DNA]</scope>
    <source>
        <strain evidence="2">cv. Tatra</strain>
        <tissue evidence="1">Young leaves</tissue>
    </source>
</reference>
<accession>A0A2K3KSF8</accession>
<gene>
    <name evidence="1" type="ORF">L195_g064337</name>
</gene>
<feature type="non-terminal residue" evidence="1">
    <location>
        <position position="64"/>
    </location>
</feature>
<dbReference type="AlphaFoldDB" id="A0A2K3KSF8"/>
<keyword evidence="1" id="KW-0675">Receptor</keyword>
<sequence>MIKAGLKEWHKAHTQNLPGRIETLKGRLSALDEKGEEEDLFEEELVEFHGVSADIHSLSWLHAS</sequence>
<dbReference type="GO" id="GO:0016301">
    <property type="term" value="F:kinase activity"/>
    <property type="evidence" value="ECO:0007669"/>
    <property type="project" value="UniProtKB-KW"/>
</dbReference>
<dbReference type="Proteomes" id="UP000236291">
    <property type="component" value="Unassembled WGS sequence"/>
</dbReference>
<comment type="caution">
    <text evidence="1">The sequence shown here is derived from an EMBL/GenBank/DDBJ whole genome shotgun (WGS) entry which is preliminary data.</text>
</comment>
<evidence type="ECO:0000313" key="1">
    <source>
        <dbReference type="EMBL" id="PNX69224.1"/>
    </source>
</evidence>
<name>A0A2K3KSF8_TRIPR</name>
<protein>
    <submittedName>
        <fullName evidence="1">Cysteine-rich receptor-like protein kinase</fullName>
    </submittedName>
</protein>
<keyword evidence="1" id="KW-0808">Transferase</keyword>
<dbReference type="EMBL" id="ASHM01244177">
    <property type="protein sequence ID" value="PNX69224.1"/>
    <property type="molecule type" value="Genomic_DNA"/>
</dbReference>